<dbReference type="PROSITE" id="PS51471">
    <property type="entry name" value="FE2OG_OXY"/>
    <property type="match status" value="1"/>
</dbReference>
<organism evidence="3 4">
    <name type="scientific">Bradyrhizobium stylosanthis</name>
    <dbReference type="NCBI Taxonomy" id="1803665"/>
    <lineage>
        <taxon>Bacteria</taxon>
        <taxon>Pseudomonadati</taxon>
        <taxon>Pseudomonadota</taxon>
        <taxon>Alphaproteobacteria</taxon>
        <taxon>Hyphomicrobiales</taxon>
        <taxon>Nitrobacteraceae</taxon>
        <taxon>Bradyrhizobium</taxon>
    </lineage>
</organism>
<reference evidence="3 4" key="1">
    <citation type="submission" date="2019-06" db="EMBL/GenBank/DDBJ databases">
        <title>Genomic Encyclopedia of Type Strains, Phase IV (KMG-V): Genome sequencing to study the core and pangenomes of soil and plant-associated prokaryotes.</title>
        <authorList>
            <person name="Whitman W."/>
        </authorList>
    </citation>
    <scope>NUCLEOTIDE SEQUENCE [LARGE SCALE GENOMIC DNA]</scope>
    <source>
        <strain evidence="3 4">BR 510</strain>
    </source>
</reference>
<feature type="domain" description="Fe2OG dioxygenase" evidence="2">
    <location>
        <begin position="144"/>
        <end position="273"/>
    </location>
</feature>
<keyword evidence="1" id="KW-0479">Metal-binding</keyword>
<protein>
    <recommendedName>
        <fullName evidence="2">Fe2OG dioxygenase domain-containing protein</fullName>
    </recommendedName>
</protein>
<comment type="caution">
    <text evidence="3">The sequence shown here is derived from an EMBL/GenBank/DDBJ whole genome shotgun (WGS) entry which is preliminary data.</text>
</comment>
<dbReference type="InterPro" id="IPR005123">
    <property type="entry name" value="Oxoglu/Fe-dep_dioxygenase_dom"/>
</dbReference>
<dbReference type="RefSeq" id="WP_145663151.1">
    <property type="nucleotide sequence ID" value="NZ_VITK01000004.1"/>
</dbReference>
<name>A0A560DQP0_9BRAD</name>
<dbReference type="EMBL" id="VITK01000004">
    <property type="protein sequence ID" value="TWA99352.1"/>
    <property type="molecule type" value="Genomic_DNA"/>
</dbReference>
<dbReference type="SUPFAM" id="SSF51197">
    <property type="entry name" value="Clavaminate synthase-like"/>
    <property type="match status" value="1"/>
</dbReference>
<comment type="similarity">
    <text evidence="1">Belongs to the iron/ascorbate-dependent oxidoreductase family.</text>
</comment>
<proteinExistence type="inferred from homology"/>
<evidence type="ECO:0000256" key="1">
    <source>
        <dbReference type="RuleBase" id="RU003682"/>
    </source>
</evidence>
<dbReference type="AlphaFoldDB" id="A0A560DQP0"/>
<dbReference type="GO" id="GO:0046872">
    <property type="term" value="F:metal ion binding"/>
    <property type="evidence" value="ECO:0007669"/>
    <property type="project" value="UniProtKB-KW"/>
</dbReference>
<evidence type="ECO:0000313" key="4">
    <source>
        <dbReference type="Proteomes" id="UP000319949"/>
    </source>
</evidence>
<keyword evidence="1" id="KW-0408">Iron</keyword>
<evidence type="ECO:0000313" key="3">
    <source>
        <dbReference type="EMBL" id="TWA99352.1"/>
    </source>
</evidence>
<gene>
    <name evidence="3" type="ORF">FBZ96_104327</name>
</gene>
<evidence type="ECO:0000259" key="2">
    <source>
        <dbReference type="PROSITE" id="PS51471"/>
    </source>
</evidence>
<dbReference type="GO" id="GO:0016491">
    <property type="term" value="F:oxidoreductase activity"/>
    <property type="evidence" value="ECO:0007669"/>
    <property type="project" value="UniProtKB-KW"/>
</dbReference>
<dbReference type="STRING" id="1803665.GCA_001641335_07824"/>
<dbReference type="Proteomes" id="UP000319949">
    <property type="component" value="Unassembled WGS sequence"/>
</dbReference>
<accession>A0A560DQP0</accession>
<dbReference type="Gene3D" id="2.60.120.620">
    <property type="entry name" value="q2cbj1_9rhob like domain"/>
    <property type="match status" value="1"/>
</dbReference>
<keyword evidence="4" id="KW-1185">Reference proteome</keyword>
<sequence>MKQTTLRHRALRRLRSLPAETASRLLGMPAISRQLNKVYDKARAAHRPHLPGLSPLDMSIVAGLETRGVHITSLAELNLPGTDALWSSATDVADAYSLRAKEGEFAGDYTVQVDAGDMMRHPQIVRWSLDDRILDIVETYLGLPAAYDTLNFFYTVADGRQVAARRWHRDLEDRRMVKVIVYLHDVDEGGGPLEILHRSFPGSETLDGANFPVLTQEMLEERLGGRLQRSDVTTCTGKAGTVIFADVASRYHRGRPALTRDRCALFYNFFSRSPLRPFFCERHVFSREQLAELAAGQTDRARACMLWHANVPLLARMVPSARS</sequence>
<keyword evidence="1" id="KW-0560">Oxidoreductase</keyword>
<dbReference type="OrthoDB" id="467001at2"/>